<evidence type="ECO:0000256" key="4">
    <source>
        <dbReference type="ARBA" id="ARBA00022833"/>
    </source>
</evidence>
<comment type="similarity">
    <text evidence="1">Belongs to the metallo-beta-lactamase superfamily.</text>
</comment>
<accession>A0ABW0RPB8</accession>
<evidence type="ECO:0000256" key="3">
    <source>
        <dbReference type="ARBA" id="ARBA00022801"/>
    </source>
</evidence>
<evidence type="ECO:0000259" key="6">
    <source>
        <dbReference type="SMART" id="SM00849"/>
    </source>
</evidence>
<dbReference type="SUPFAM" id="SSF56281">
    <property type="entry name" value="Metallo-hydrolase/oxidoreductase"/>
    <property type="match status" value="1"/>
</dbReference>
<dbReference type="InterPro" id="IPR051013">
    <property type="entry name" value="MBL_superfamily_lactonases"/>
</dbReference>
<dbReference type="Pfam" id="PF00753">
    <property type="entry name" value="Lactamase_B"/>
    <property type="match status" value="1"/>
</dbReference>
<comment type="caution">
    <text evidence="7">The sequence shown here is derived from an EMBL/GenBank/DDBJ whole genome shotgun (WGS) entry which is preliminary data.</text>
</comment>
<evidence type="ECO:0000256" key="5">
    <source>
        <dbReference type="SAM" id="SignalP"/>
    </source>
</evidence>
<reference evidence="8" key="1">
    <citation type="journal article" date="2019" name="Int. J. Syst. Evol. Microbiol.">
        <title>The Global Catalogue of Microorganisms (GCM) 10K type strain sequencing project: providing services to taxonomists for standard genome sequencing and annotation.</title>
        <authorList>
            <consortium name="The Broad Institute Genomics Platform"/>
            <consortium name="The Broad Institute Genome Sequencing Center for Infectious Disease"/>
            <person name="Wu L."/>
            <person name="Ma J."/>
        </authorList>
    </citation>
    <scope>NUCLEOTIDE SEQUENCE [LARGE SCALE GENOMIC DNA]</scope>
    <source>
        <strain evidence="8">CGMCC 4.1799</strain>
    </source>
</reference>
<evidence type="ECO:0000313" key="7">
    <source>
        <dbReference type="EMBL" id="MFC5546672.1"/>
    </source>
</evidence>
<feature type="chain" id="PRO_5047146792" evidence="5">
    <location>
        <begin position="26"/>
        <end position="319"/>
    </location>
</feature>
<keyword evidence="8" id="KW-1185">Reference proteome</keyword>
<evidence type="ECO:0000256" key="1">
    <source>
        <dbReference type="ARBA" id="ARBA00007749"/>
    </source>
</evidence>
<feature type="signal peptide" evidence="5">
    <location>
        <begin position="1"/>
        <end position="25"/>
    </location>
</feature>
<gene>
    <name evidence="7" type="ORF">ACFPQA_16520</name>
</gene>
<feature type="domain" description="Metallo-beta-lactamase" evidence="6">
    <location>
        <begin position="87"/>
        <end position="292"/>
    </location>
</feature>
<organism evidence="7 8">
    <name type="scientific">Marinobacter koreensis</name>
    <dbReference type="NCBI Taxonomy" id="335974"/>
    <lineage>
        <taxon>Bacteria</taxon>
        <taxon>Pseudomonadati</taxon>
        <taxon>Pseudomonadota</taxon>
        <taxon>Gammaproteobacteria</taxon>
        <taxon>Pseudomonadales</taxon>
        <taxon>Marinobacteraceae</taxon>
        <taxon>Marinobacter</taxon>
    </lineage>
</organism>
<dbReference type="Proteomes" id="UP001596055">
    <property type="component" value="Unassembled WGS sequence"/>
</dbReference>
<dbReference type="PANTHER" id="PTHR42978:SF6">
    <property type="entry name" value="QUORUM-QUENCHING LACTONASE YTNP-RELATED"/>
    <property type="match status" value="1"/>
</dbReference>
<keyword evidence="4" id="KW-0862">Zinc</keyword>
<dbReference type="PANTHER" id="PTHR42978">
    <property type="entry name" value="QUORUM-QUENCHING LACTONASE YTNP-RELATED-RELATED"/>
    <property type="match status" value="1"/>
</dbReference>
<protein>
    <submittedName>
        <fullName evidence="7">MBL fold metallo-hydrolase</fullName>
    </submittedName>
</protein>
<name>A0ABW0RPB8_9GAMM</name>
<keyword evidence="2" id="KW-0479">Metal-binding</keyword>
<evidence type="ECO:0000256" key="2">
    <source>
        <dbReference type="ARBA" id="ARBA00022723"/>
    </source>
</evidence>
<keyword evidence="3" id="KW-0378">Hydrolase</keyword>
<dbReference type="EMBL" id="JBHSNL010000006">
    <property type="protein sequence ID" value="MFC5546672.1"/>
    <property type="molecule type" value="Genomic_DNA"/>
</dbReference>
<dbReference type="SMART" id="SM00849">
    <property type="entry name" value="Lactamase_B"/>
    <property type="match status" value="1"/>
</dbReference>
<dbReference type="CDD" id="cd07720">
    <property type="entry name" value="OPHC2-like_MBL-fold"/>
    <property type="match status" value="1"/>
</dbReference>
<dbReference type="RefSeq" id="WP_248158936.1">
    <property type="nucleotide sequence ID" value="NZ_JAKZAJ010000004.1"/>
</dbReference>
<dbReference type="InterPro" id="IPR036866">
    <property type="entry name" value="RibonucZ/Hydroxyglut_hydro"/>
</dbReference>
<proteinExistence type="inferred from homology"/>
<keyword evidence="5" id="KW-0732">Signal</keyword>
<dbReference type="Gene3D" id="3.60.15.10">
    <property type="entry name" value="Ribonuclease Z/Hydroxyacylglutathione hydrolase-like"/>
    <property type="match status" value="1"/>
</dbReference>
<evidence type="ECO:0000313" key="8">
    <source>
        <dbReference type="Proteomes" id="UP001596055"/>
    </source>
</evidence>
<dbReference type="InterPro" id="IPR001279">
    <property type="entry name" value="Metallo-B-lactamas"/>
</dbReference>
<sequence>MQTLFRRSMTTALVAGTLFAGQAWAGAPMVKEQAPGYYRIMLGNYEITALSDGTVKLPVDDLLLNTTKEHVHKRLAHNFLSAPVDTSVNGYLINTGEKLVLVDTGAGSLFGPTLGNLVDNLRAAGYEPEQVDDVFITHMHPDHVGGLMSDGKMAFPNATIRASQDDADYWLSEANLEAANEDAKGFFKGAMASLNPYVKAGHFKAFEGDAQLLPGIEAVEAPGHTPGHTMYRVESDGQVMMLWGDLIHVATVQFPEPDVAIQFDTTPEKAVMERNQEFARAADKGYLIGSAHLSFPGLGHLNKAGEGYEFVPANYHGGL</sequence>